<evidence type="ECO:0000256" key="1">
    <source>
        <dbReference type="ARBA" id="ARBA00004651"/>
    </source>
</evidence>
<name>A0A0U1L2M9_9FIRM</name>
<evidence type="ECO:0000256" key="4">
    <source>
        <dbReference type="ARBA" id="ARBA00022475"/>
    </source>
</evidence>
<proteinExistence type="inferred from homology"/>
<evidence type="ECO:0000256" key="6">
    <source>
        <dbReference type="ARBA" id="ARBA00022989"/>
    </source>
</evidence>
<organism evidence="9 10">
    <name type="scientific">Sporomusa ovata</name>
    <dbReference type="NCBI Taxonomy" id="2378"/>
    <lineage>
        <taxon>Bacteria</taxon>
        <taxon>Bacillati</taxon>
        <taxon>Bacillota</taxon>
        <taxon>Negativicutes</taxon>
        <taxon>Selenomonadales</taxon>
        <taxon>Sporomusaceae</taxon>
        <taxon>Sporomusa</taxon>
    </lineage>
</organism>
<dbReference type="Pfam" id="PF01594">
    <property type="entry name" value="AI-2E_transport"/>
    <property type="match status" value="1"/>
</dbReference>
<dbReference type="PANTHER" id="PTHR21716">
    <property type="entry name" value="TRANSMEMBRANE PROTEIN"/>
    <property type="match status" value="1"/>
</dbReference>
<keyword evidence="6 8" id="KW-1133">Transmembrane helix</keyword>
<dbReference type="Proteomes" id="UP000049855">
    <property type="component" value="Unassembled WGS sequence"/>
</dbReference>
<keyword evidence="10" id="KW-1185">Reference proteome</keyword>
<feature type="transmembrane region" description="Helical" evidence="8">
    <location>
        <begin position="42"/>
        <end position="63"/>
    </location>
</feature>
<dbReference type="InterPro" id="IPR002549">
    <property type="entry name" value="AI-2E-like"/>
</dbReference>
<comment type="subcellular location">
    <subcellularLocation>
        <location evidence="1">Cell membrane</location>
        <topology evidence="1">Multi-pass membrane protein</topology>
    </subcellularLocation>
</comment>
<gene>
    <name evidence="9" type="ORF">SpAn4DRAFT_0394</name>
</gene>
<feature type="transmembrane region" description="Helical" evidence="8">
    <location>
        <begin position="329"/>
        <end position="358"/>
    </location>
</feature>
<sequence>MKDLDREKQKFIVKIMFLAGIMLLIILNFSSAASAAKQVYDVLYPLLLGLGIAYIINILVSGYEMIYFPRSNNKLLLRNRRSIAIILAILTIVLILVMFLHIVVPQVGQSISLLSSGVPDMYNKAVEWSQQSVNDNPEIKAKIRQLGINQESMINQSLGWLRNWAGGTVSFIGSIFGTLFNLVFAIIFAIYILFYKDDLKRIINKLAHAFLSFEHREKLIESFKIMDDTFRCYIVGQCKEAVIFGILCTLGMLIFQFPYATVIGSVMGLTALVPILGAYLGAIVGFLLIAAVDPVRAVLFIIFIIILQQIEGNLIYPRVVGKSIGLPEIWLFAAVTIGGGLMGITGIFLGVPVAATIYKLISKNVNDRLKAVESTTKMSVLK</sequence>
<accession>A0A0U1L2M9</accession>
<comment type="similarity">
    <text evidence="2">Belongs to the autoinducer-2 exporter (AI-2E) (TC 2.A.86) family.</text>
</comment>
<keyword evidence="7 8" id="KW-0472">Membrane</keyword>
<evidence type="ECO:0000256" key="7">
    <source>
        <dbReference type="ARBA" id="ARBA00023136"/>
    </source>
</evidence>
<feature type="transmembrane region" description="Helical" evidence="8">
    <location>
        <begin position="297"/>
        <end position="317"/>
    </location>
</feature>
<evidence type="ECO:0000256" key="3">
    <source>
        <dbReference type="ARBA" id="ARBA00022448"/>
    </source>
</evidence>
<evidence type="ECO:0000313" key="10">
    <source>
        <dbReference type="Proteomes" id="UP000049855"/>
    </source>
</evidence>
<feature type="transmembrane region" description="Helical" evidence="8">
    <location>
        <begin position="12"/>
        <end position="36"/>
    </location>
</feature>
<evidence type="ECO:0000313" key="9">
    <source>
        <dbReference type="EMBL" id="CQR73932.1"/>
    </source>
</evidence>
<keyword evidence="5 8" id="KW-0812">Transmembrane</keyword>
<feature type="transmembrane region" description="Helical" evidence="8">
    <location>
        <begin position="171"/>
        <end position="195"/>
    </location>
</feature>
<dbReference type="EMBL" id="CTRP01000014">
    <property type="protein sequence ID" value="CQR73932.1"/>
    <property type="molecule type" value="Genomic_DNA"/>
</dbReference>
<reference evidence="10" key="1">
    <citation type="submission" date="2015-03" db="EMBL/GenBank/DDBJ databases">
        <authorList>
            <person name="Nijsse Bart"/>
        </authorList>
    </citation>
    <scope>NUCLEOTIDE SEQUENCE [LARGE SCALE GENOMIC DNA]</scope>
</reference>
<evidence type="ECO:0000256" key="5">
    <source>
        <dbReference type="ARBA" id="ARBA00022692"/>
    </source>
</evidence>
<dbReference type="PANTHER" id="PTHR21716:SF53">
    <property type="entry name" value="PERMEASE PERM-RELATED"/>
    <property type="match status" value="1"/>
</dbReference>
<keyword evidence="3" id="KW-0813">Transport</keyword>
<dbReference type="AlphaFoldDB" id="A0A0U1L2M9"/>
<dbReference type="GO" id="GO:0055085">
    <property type="term" value="P:transmembrane transport"/>
    <property type="evidence" value="ECO:0007669"/>
    <property type="project" value="TreeGrafter"/>
</dbReference>
<keyword evidence="4" id="KW-1003">Cell membrane</keyword>
<dbReference type="RefSeq" id="WP_021169935.1">
    <property type="nucleotide sequence ID" value="NZ_CTRP01000014.1"/>
</dbReference>
<protein>
    <submittedName>
        <fullName evidence="9">Permease</fullName>
    </submittedName>
</protein>
<evidence type="ECO:0000256" key="8">
    <source>
        <dbReference type="SAM" id="Phobius"/>
    </source>
</evidence>
<feature type="transmembrane region" description="Helical" evidence="8">
    <location>
        <begin position="266"/>
        <end position="290"/>
    </location>
</feature>
<feature type="transmembrane region" description="Helical" evidence="8">
    <location>
        <begin position="83"/>
        <end position="104"/>
    </location>
</feature>
<feature type="transmembrane region" description="Helical" evidence="8">
    <location>
        <begin position="241"/>
        <end position="260"/>
    </location>
</feature>
<evidence type="ECO:0000256" key="2">
    <source>
        <dbReference type="ARBA" id="ARBA00009773"/>
    </source>
</evidence>
<dbReference type="GO" id="GO:0005886">
    <property type="term" value="C:plasma membrane"/>
    <property type="evidence" value="ECO:0007669"/>
    <property type="project" value="UniProtKB-SubCell"/>
</dbReference>